<evidence type="ECO:0000256" key="3">
    <source>
        <dbReference type="ARBA" id="ARBA00023015"/>
    </source>
</evidence>
<evidence type="ECO:0000313" key="10">
    <source>
        <dbReference type="Proteomes" id="UP000184330"/>
    </source>
</evidence>
<evidence type="ECO:0000256" key="7">
    <source>
        <dbReference type="SAM" id="MobiDB-lite"/>
    </source>
</evidence>
<dbReference type="InterPro" id="IPR001138">
    <property type="entry name" value="Zn2Cys6_DnaBD"/>
</dbReference>
<name>A0A1L7WBL6_9HELO</name>
<proteinExistence type="predicted"/>
<dbReference type="Pfam" id="PF00172">
    <property type="entry name" value="Zn_clus"/>
    <property type="match status" value="1"/>
</dbReference>
<dbReference type="SMART" id="SM00066">
    <property type="entry name" value="GAL4"/>
    <property type="match status" value="1"/>
</dbReference>
<dbReference type="InterPro" id="IPR052360">
    <property type="entry name" value="Transcr_Regulatory_Proteins"/>
</dbReference>
<keyword evidence="3" id="KW-0805">Transcription regulation</keyword>
<evidence type="ECO:0000256" key="1">
    <source>
        <dbReference type="ARBA" id="ARBA00022723"/>
    </source>
</evidence>
<keyword evidence="6" id="KW-0539">Nucleus</keyword>
<gene>
    <name evidence="9" type="ORF">PAC_00048</name>
</gene>
<accession>A0A1L7WBL6</accession>
<dbReference type="PROSITE" id="PS50048">
    <property type="entry name" value="ZN2_CY6_FUNGAL_2"/>
    <property type="match status" value="1"/>
</dbReference>
<keyword evidence="10" id="KW-1185">Reference proteome</keyword>
<feature type="domain" description="Zn(2)-C6 fungal-type" evidence="8">
    <location>
        <begin position="24"/>
        <end position="52"/>
    </location>
</feature>
<dbReference type="GO" id="GO:0000981">
    <property type="term" value="F:DNA-binding transcription factor activity, RNA polymerase II-specific"/>
    <property type="evidence" value="ECO:0007669"/>
    <property type="project" value="InterPro"/>
</dbReference>
<dbReference type="OrthoDB" id="3172332at2759"/>
<evidence type="ECO:0000256" key="6">
    <source>
        <dbReference type="ARBA" id="ARBA00023242"/>
    </source>
</evidence>
<keyword evidence="5" id="KW-0804">Transcription</keyword>
<dbReference type="SUPFAM" id="SSF57701">
    <property type="entry name" value="Zn2/Cys6 DNA-binding domain"/>
    <property type="match status" value="1"/>
</dbReference>
<evidence type="ECO:0000256" key="5">
    <source>
        <dbReference type="ARBA" id="ARBA00023163"/>
    </source>
</evidence>
<keyword evidence="4" id="KW-0238">DNA-binding</keyword>
<dbReference type="GO" id="GO:0008270">
    <property type="term" value="F:zinc ion binding"/>
    <property type="evidence" value="ECO:0007669"/>
    <property type="project" value="InterPro"/>
</dbReference>
<dbReference type="PANTHER" id="PTHR36206:SF4">
    <property type="entry name" value="HYPOTHETICAL CONSERVED PROTEIN (EUROFUNG)-RELATED"/>
    <property type="match status" value="1"/>
</dbReference>
<protein>
    <recommendedName>
        <fullName evidence="8">Zn(2)-C6 fungal-type domain-containing protein</fullName>
    </recommendedName>
</protein>
<dbReference type="Proteomes" id="UP000184330">
    <property type="component" value="Unassembled WGS sequence"/>
</dbReference>
<dbReference type="InterPro" id="IPR036864">
    <property type="entry name" value="Zn2-C6_fun-type_DNA-bd_sf"/>
</dbReference>
<dbReference type="CDD" id="cd00067">
    <property type="entry name" value="GAL4"/>
    <property type="match status" value="1"/>
</dbReference>
<keyword evidence="1" id="KW-0479">Metal-binding</keyword>
<dbReference type="AlphaFoldDB" id="A0A1L7WBL6"/>
<dbReference type="Gene3D" id="4.10.240.10">
    <property type="entry name" value="Zn(2)-C6 fungal-type DNA-binding domain"/>
    <property type="match status" value="1"/>
</dbReference>
<reference evidence="9 10" key="1">
    <citation type="submission" date="2016-03" db="EMBL/GenBank/DDBJ databases">
        <authorList>
            <person name="Ploux O."/>
        </authorList>
    </citation>
    <scope>NUCLEOTIDE SEQUENCE [LARGE SCALE GENOMIC DNA]</scope>
    <source>
        <strain evidence="9 10">UAMH 11012</strain>
    </source>
</reference>
<organism evidence="9 10">
    <name type="scientific">Phialocephala subalpina</name>
    <dbReference type="NCBI Taxonomy" id="576137"/>
    <lineage>
        <taxon>Eukaryota</taxon>
        <taxon>Fungi</taxon>
        <taxon>Dikarya</taxon>
        <taxon>Ascomycota</taxon>
        <taxon>Pezizomycotina</taxon>
        <taxon>Leotiomycetes</taxon>
        <taxon>Helotiales</taxon>
        <taxon>Mollisiaceae</taxon>
        <taxon>Phialocephala</taxon>
        <taxon>Phialocephala fortinii species complex</taxon>
    </lineage>
</organism>
<sequence>MTSVEHSASKKVRSRSGGSRSRSACHTCKIRRVKCGEEKPHCVRCQKFGTVCDGYEIKKVSTPPPLPKKARAVTGPRNLLPISLARIKPTSPVPIAISFQDELQERYFHLFRNETAIELSGGFGSEVWGRLVPQACHDEPCILHCAVALSALSKAFKLGRSPTLYHAAGPHHEYALQQYDKALKGVREVITKGKDSLRTVLIAALLIFCFENFHGDVRLALTNVQSAVELMHDWLAENVVRSVSQGFSPSPSVVEDSIVTAFTRLDIHLMSWMDSPHPIRGSILQYAATNRNSIPARFNTFLEAAICFEHVVNRVFQFLNSVQITKRRCSGLPYNDIYDENGNQFVESPAAVELRYWSAAFKPIFDHTRGQDVEMEFLGASLIRAHALTLDIAMRSAFFNPKEVHLYRVFLPEYCEIVALCRVVAQHPRFVKSFVFDSGIISTLFVIVTKCPDRDVRQEALSVLKLATPRREGVWDSSMVLRIGQELMQFEEENGNVPDGVQVHLNCLSMTFQLPQPSNKDRQDNLAMLNYFSDYMADHYYHQSSGIKI</sequence>
<dbReference type="PANTHER" id="PTHR36206">
    <property type="entry name" value="ASPERCRYPTIN BIOSYNTHESIS CLUSTER-SPECIFIC TRANSCRIPTION REGULATOR ATNN-RELATED"/>
    <property type="match status" value="1"/>
</dbReference>
<evidence type="ECO:0000259" key="8">
    <source>
        <dbReference type="PROSITE" id="PS50048"/>
    </source>
</evidence>
<dbReference type="InterPro" id="IPR021858">
    <property type="entry name" value="Fun_TF"/>
</dbReference>
<dbReference type="Pfam" id="PF11951">
    <property type="entry name" value="Fungal_trans_2"/>
    <property type="match status" value="1"/>
</dbReference>
<keyword evidence="2" id="KW-0862">Zinc</keyword>
<dbReference type="PROSITE" id="PS00463">
    <property type="entry name" value="ZN2_CY6_FUNGAL_1"/>
    <property type="match status" value="1"/>
</dbReference>
<evidence type="ECO:0000256" key="2">
    <source>
        <dbReference type="ARBA" id="ARBA00022833"/>
    </source>
</evidence>
<dbReference type="GO" id="GO:0003677">
    <property type="term" value="F:DNA binding"/>
    <property type="evidence" value="ECO:0007669"/>
    <property type="project" value="UniProtKB-KW"/>
</dbReference>
<evidence type="ECO:0000256" key="4">
    <source>
        <dbReference type="ARBA" id="ARBA00023125"/>
    </source>
</evidence>
<dbReference type="EMBL" id="FJOG01000001">
    <property type="protein sequence ID" value="CZR50176.1"/>
    <property type="molecule type" value="Genomic_DNA"/>
</dbReference>
<evidence type="ECO:0000313" key="9">
    <source>
        <dbReference type="EMBL" id="CZR50176.1"/>
    </source>
</evidence>
<feature type="region of interest" description="Disordered" evidence="7">
    <location>
        <begin position="1"/>
        <end position="22"/>
    </location>
</feature>